<accession>A0AAN7UX77</accession>
<organism evidence="1 2">
    <name type="scientific">Xylaria bambusicola</name>
    <dbReference type="NCBI Taxonomy" id="326684"/>
    <lineage>
        <taxon>Eukaryota</taxon>
        <taxon>Fungi</taxon>
        <taxon>Dikarya</taxon>
        <taxon>Ascomycota</taxon>
        <taxon>Pezizomycotina</taxon>
        <taxon>Sordariomycetes</taxon>
        <taxon>Xylariomycetidae</taxon>
        <taxon>Xylariales</taxon>
        <taxon>Xylariaceae</taxon>
        <taxon>Xylaria</taxon>
    </lineage>
</organism>
<proteinExistence type="predicted"/>
<comment type="caution">
    <text evidence="1">The sequence shown here is derived from an EMBL/GenBank/DDBJ whole genome shotgun (WGS) entry which is preliminary data.</text>
</comment>
<sequence length="101" mass="11376">MQADTRLQIIAAYHQGFIEPTRNNGTVSLYSLKQQAIVAEVKGSTSYVSVKTSRPVDIRTLGSGWPMLHEADVKKSEHAKEFKERWDCEHPRSKPTSASNF</sequence>
<name>A0AAN7UX77_9PEZI</name>
<reference evidence="1 2" key="1">
    <citation type="submission" date="2023-10" db="EMBL/GenBank/DDBJ databases">
        <title>Draft genome sequence of Xylaria bambusicola isolate GMP-LS, the root and basal stem rot pathogen of sugarcane in Indonesia.</title>
        <authorList>
            <person name="Selvaraj P."/>
            <person name="Muralishankar V."/>
            <person name="Muruganantham S."/>
            <person name="Sp S."/>
            <person name="Haryani S."/>
            <person name="Lau K.J.X."/>
            <person name="Naqvi N.I."/>
        </authorList>
    </citation>
    <scope>NUCLEOTIDE SEQUENCE [LARGE SCALE GENOMIC DNA]</scope>
    <source>
        <strain evidence="1">GMP-LS</strain>
    </source>
</reference>
<protein>
    <submittedName>
        <fullName evidence="1">Uncharacterized protein</fullName>
    </submittedName>
</protein>
<evidence type="ECO:0000313" key="2">
    <source>
        <dbReference type="Proteomes" id="UP001305414"/>
    </source>
</evidence>
<gene>
    <name evidence="1" type="ORF">RRF57_011796</name>
</gene>
<dbReference type="Proteomes" id="UP001305414">
    <property type="component" value="Unassembled WGS sequence"/>
</dbReference>
<dbReference type="EMBL" id="JAWHQM010000062">
    <property type="protein sequence ID" value="KAK5636084.1"/>
    <property type="molecule type" value="Genomic_DNA"/>
</dbReference>
<dbReference type="AlphaFoldDB" id="A0AAN7UX77"/>
<evidence type="ECO:0000313" key="1">
    <source>
        <dbReference type="EMBL" id="KAK5636084.1"/>
    </source>
</evidence>
<keyword evidence="2" id="KW-1185">Reference proteome</keyword>